<protein>
    <submittedName>
        <fullName evidence="1">Uncharacterized protein</fullName>
    </submittedName>
</protein>
<evidence type="ECO:0000313" key="1">
    <source>
        <dbReference type="EMBL" id="BBF79895.1"/>
    </source>
</evidence>
<gene>
    <name evidence="1" type="ORF">EM6_0472</name>
</gene>
<reference evidence="2" key="2">
    <citation type="journal article" date="2017" name="Plant Physiol. Biochem.">
        <title>Differential oxidative and antioxidative response of duckweed Lemna minor toward plant growth promoting/inhibiting bacteria.</title>
        <authorList>
            <person name="Ishizawa H."/>
            <person name="Kuroda M."/>
            <person name="Morikawa M."/>
            <person name="Ike M."/>
        </authorList>
    </citation>
    <scope>NUCLEOTIDE SEQUENCE [LARGE SCALE GENOMIC DNA]</scope>
    <source>
        <strain evidence="2">M6</strain>
    </source>
</reference>
<proteinExistence type="predicted"/>
<sequence>MKNSLCFTTPMIDRQTIVLLKSISEAGFMFYNPQNNFQNALILNGFLKQAGIRWDRGELRPTVIITDKALETIKAYETDPRTGRKFGDHGTADQAVRFAFARDYSHHEIGEFIEAWRNGDLSEWPEFYEWLASDSQKAA</sequence>
<dbReference type="EMBL" id="AP018827">
    <property type="protein sequence ID" value="BBF79895.1"/>
    <property type="molecule type" value="Genomic_DNA"/>
</dbReference>
<organism evidence="1 2">
    <name type="scientific">Asticcacaulis excentricus</name>
    <dbReference type="NCBI Taxonomy" id="78587"/>
    <lineage>
        <taxon>Bacteria</taxon>
        <taxon>Pseudomonadati</taxon>
        <taxon>Pseudomonadota</taxon>
        <taxon>Alphaproteobacteria</taxon>
        <taxon>Caulobacterales</taxon>
        <taxon>Caulobacteraceae</taxon>
        <taxon>Asticcacaulis</taxon>
    </lineage>
</organism>
<dbReference type="AlphaFoldDB" id="A0A3G9G224"/>
<evidence type="ECO:0000313" key="2">
    <source>
        <dbReference type="Proteomes" id="UP000278756"/>
    </source>
</evidence>
<dbReference type="Proteomes" id="UP000278756">
    <property type="component" value="Chromosome 1"/>
</dbReference>
<reference evidence="2" key="1">
    <citation type="journal article" date="2017" name="Biotechnol. Biofuels">
        <title>Evaluation of environmental bacterial communities as a factor affecting the growth of duckweed Lemna minor.</title>
        <authorList>
            <person name="Ishizawa H."/>
            <person name="Kuroda M."/>
            <person name="Morikawa M."/>
            <person name="Ike M."/>
        </authorList>
    </citation>
    <scope>NUCLEOTIDE SEQUENCE [LARGE SCALE GENOMIC DNA]</scope>
    <source>
        <strain evidence="2">M6</strain>
    </source>
</reference>
<name>A0A3G9G224_9CAUL</name>
<accession>A0A3G9G224</accession>
<dbReference type="RefSeq" id="WP_126420018.1">
    <property type="nucleotide sequence ID" value="NZ_AP018827.1"/>
</dbReference>